<dbReference type="InterPro" id="IPR006139">
    <property type="entry name" value="D-isomer_2_OHA_DH_cat_dom"/>
</dbReference>
<dbReference type="RefSeq" id="WP_207362977.1">
    <property type="nucleotide sequence ID" value="NZ_JAFMYV010000001.1"/>
</dbReference>
<comment type="similarity">
    <text evidence="1 4">Belongs to the D-isomer specific 2-hydroxyacid dehydrogenase family.</text>
</comment>
<dbReference type="Proteomes" id="UP000664034">
    <property type="component" value="Unassembled WGS sequence"/>
</dbReference>
<dbReference type="PROSITE" id="PS00670">
    <property type="entry name" value="D_2_HYDROXYACID_DH_2"/>
    <property type="match status" value="1"/>
</dbReference>
<protein>
    <submittedName>
        <fullName evidence="7">2-hydroxyacid dehydrogenase</fullName>
    </submittedName>
</protein>
<dbReference type="PANTHER" id="PTHR43026">
    <property type="entry name" value="2-HYDROXYACID DEHYDROGENASE HOMOLOG 1-RELATED"/>
    <property type="match status" value="1"/>
</dbReference>
<gene>
    <name evidence="7" type="ORF">J2I47_02570</name>
</gene>
<dbReference type="InterPro" id="IPR058205">
    <property type="entry name" value="D-LDH-like"/>
</dbReference>
<proteinExistence type="inferred from homology"/>
<reference evidence="7" key="1">
    <citation type="submission" date="2021-03" db="EMBL/GenBank/DDBJ databases">
        <title>Fibrella sp. HMF5335 genome sequencing and assembly.</title>
        <authorList>
            <person name="Kang H."/>
            <person name="Kim H."/>
            <person name="Bae S."/>
            <person name="Joh K."/>
        </authorList>
    </citation>
    <scope>NUCLEOTIDE SEQUENCE</scope>
    <source>
        <strain evidence="7">HMF5335</strain>
    </source>
</reference>
<sequence length="330" mass="36368">MKIAFFSTLPFEQTEFASCNSHHQITYIPQSLTLQIVVLAQGYGAVCAFVNDDLSRPVLEALNAMGVGVVGMRCVGLDNVDQVAMHDLGMTLLHVPGYSPYSVAEQGVALLLGLVRHLPTAHRRVQAGNFSIDGLMGFDLHGKTVGVVGTGHIGKAFTRIMQGFGCKLLAYDIRPDRKLLEDGVRYVSLSELLQQADVVSLHCPLTPLTDYLINEQSLSLMKPSAILINTGRGRLVDTAAVLNALDRGQLAGYSADVYERERTYFHYDFSEWGVADDLLNRLRRHPKALLTAHQGFLTQEALRQIARGLVNQFTFYDNQQTVLVTKASMC</sequence>
<keyword evidence="8" id="KW-1185">Reference proteome</keyword>
<dbReference type="EMBL" id="JAFMYV010000001">
    <property type="protein sequence ID" value="MBO0935423.1"/>
    <property type="molecule type" value="Genomic_DNA"/>
</dbReference>
<evidence type="ECO:0000256" key="4">
    <source>
        <dbReference type="RuleBase" id="RU003719"/>
    </source>
</evidence>
<evidence type="ECO:0000259" key="5">
    <source>
        <dbReference type="Pfam" id="PF00389"/>
    </source>
</evidence>
<dbReference type="Pfam" id="PF00389">
    <property type="entry name" value="2-Hacid_dh"/>
    <property type="match status" value="1"/>
</dbReference>
<dbReference type="PROSITE" id="PS00671">
    <property type="entry name" value="D_2_HYDROXYACID_DH_3"/>
    <property type="match status" value="1"/>
</dbReference>
<evidence type="ECO:0000256" key="2">
    <source>
        <dbReference type="ARBA" id="ARBA00023002"/>
    </source>
</evidence>
<evidence type="ECO:0000259" key="6">
    <source>
        <dbReference type="Pfam" id="PF02826"/>
    </source>
</evidence>
<dbReference type="InterPro" id="IPR029752">
    <property type="entry name" value="D-isomer_DH_CS1"/>
</dbReference>
<dbReference type="GO" id="GO:0051287">
    <property type="term" value="F:NAD binding"/>
    <property type="evidence" value="ECO:0007669"/>
    <property type="project" value="InterPro"/>
</dbReference>
<evidence type="ECO:0000256" key="3">
    <source>
        <dbReference type="ARBA" id="ARBA00023027"/>
    </source>
</evidence>
<feature type="domain" description="D-isomer specific 2-hydroxyacid dehydrogenase catalytic" evidence="5">
    <location>
        <begin position="4"/>
        <end position="314"/>
    </location>
</feature>
<dbReference type="GO" id="GO:0016616">
    <property type="term" value="F:oxidoreductase activity, acting on the CH-OH group of donors, NAD or NADP as acceptor"/>
    <property type="evidence" value="ECO:0007669"/>
    <property type="project" value="InterPro"/>
</dbReference>
<dbReference type="Gene3D" id="3.40.50.720">
    <property type="entry name" value="NAD(P)-binding Rossmann-like Domain"/>
    <property type="match status" value="2"/>
</dbReference>
<dbReference type="Pfam" id="PF02826">
    <property type="entry name" value="2-Hacid_dh_C"/>
    <property type="match status" value="1"/>
</dbReference>
<comment type="caution">
    <text evidence="7">The sequence shown here is derived from an EMBL/GenBank/DDBJ whole genome shotgun (WGS) entry which is preliminary data.</text>
</comment>
<keyword evidence="2 4" id="KW-0560">Oxidoreductase</keyword>
<dbReference type="InterPro" id="IPR036291">
    <property type="entry name" value="NAD(P)-bd_dom_sf"/>
</dbReference>
<organism evidence="7 8">
    <name type="scientific">Fibrella rubiginis</name>
    <dbReference type="NCBI Taxonomy" id="2817060"/>
    <lineage>
        <taxon>Bacteria</taxon>
        <taxon>Pseudomonadati</taxon>
        <taxon>Bacteroidota</taxon>
        <taxon>Cytophagia</taxon>
        <taxon>Cytophagales</taxon>
        <taxon>Spirosomataceae</taxon>
        <taxon>Fibrella</taxon>
    </lineage>
</organism>
<dbReference type="SUPFAM" id="SSF51735">
    <property type="entry name" value="NAD(P)-binding Rossmann-fold domains"/>
    <property type="match status" value="1"/>
</dbReference>
<dbReference type="SUPFAM" id="SSF52283">
    <property type="entry name" value="Formate/glycerate dehydrogenase catalytic domain-like"/>
    <property type="match status" value="1"/>
</dbReference>
<dbReference type="PANTHER" id="PTHR43026:SF1">
    <property type="entry name" value="2-HYDROXYACID DEHYDROGENASE HOMOLOG 1-RELATED"/>
    <property type="match status" value="1"/>
</dbReference>
<dbReference type="AlphaFoldDB" id="A0A939K3A1"/>
<evidence type="ECO:0000313" key="8">
    <source>
        <dbReference type="Proteomes" id="UP000664034"/>
    </source>
</evidence>
<accession>A0A939K3A1</accession>
<dbReference type="InterPro" id="IPR029753">
    <property type="entry name" value="D-isomer_DH_CS"/>
</dbReference>
<feature type="domain" description="D-isomer specific 2-hydroxyacid dehydrogenase NAD-binding" evidence="6">
    <location>
        <begin position="108"/>
        <end position="295"/>
    </location>
</feature>
<keyword evidence="3" id="KW-0520">NAD</keyword>
<dbReference type="InterPro" id="IPR006140">
    <property type="entry name" value="D-isomer_DH_NAD-bd"/>
</dbReference>
<evidence type="ECO:0000313" key="7">
    <source>
        <dbReference type="EMBL" id="MBO0935423.1"/>
    </source>
</evidence>
<name>A0A939K3A1_9BACT</name>
<evidence type="ECO:0000256" key="1">
    <source>
        <dbReference type="ARBA" id="ARBA00005854"/>
    </source>
</evidence>
<dbReference type="PROSITE" id="PS00065">
    <property type="entry name" value="D_2_HYDROXYACID_DH_1"/>
    <property type="match status" value="1"/>
</dbReference>
<dbReference type="CDD" id="cd12183">
    <property type="entry name" value="LDH_like_2"/>
    <property type="match status" value="1"/>
</dbReference>